<dbReference type="AlphaFoldDB" id="Q093D4"/>
<accession>Q093D4</accession>
<proteinExistence type="predicted"/>
<organism evidence="1 2">
    <name type="scientific">Stigmatella aurantiaca (strain DW4/3-1)</name>
    <dbReference type="NCBI Taxonomy" id="378806"/>
    <lineage>
        <taxon>Bacteria</taxon>
        <taxon>Pseudomonadati</taxon>
        <taxon>Myxococcota</taxon>
        <taxon>Myxococcia</taxon>
        <taxon>Myxococcales</taxon>
        <taxon>Cystobacterineae</taxon>
        <taxon>Archangiaceae</taxon>
        <taxon>Stigmatella</taxon>
    </lineage>
</organism>
<dbReference type="EMBL" id="AAMD01000046">
    <property type="protein sequence ID" value="EAU66845.1"/>
    <property type="molecule type" value="Genomic_DNA"/>
</dbReference>
<reference evidence="1 2" key="1">
    <citation type="submission" date="2006-04" db="EMBL/GenBank/DDBJ databases">
        <authorList>
            <person name="Nierman W.C."/>
        </authorList>
    </citation>
    <scope>NUCLEOTIDE SEQUENCE [LARGE SCALE GENOMIC DNA]</scope>
    <source>
        <strain evidence="1 2">DW4/3-1</strain>
    </source>
</reference>
<evidence type="ECO:0000313" key="2">
    <source>
        <dbReference type="Proteomes" id="UP000032702"/>
    </source>
</evidence>
<evidence type="ECO:0000313" key="1">
    <source>
        <dbReference type="EMBL" id="EAU66845.1"/>
    </source>
</evidence>
<sequence>MDLVALLEQHPGRRSRARPLKGAVTLENLG</sequence>
<protein>
    <submittedName>
        <fullName evidence="1">Uncharacterized protein</fullName>
    </submittedName>
</protein>
<dbReference type="Proteomes" id="UP000032702">
    <property type="component" value="Unassembled WGS sequence"/>
</dbReference>
<gene>
    <name evidence="1" type="ORF">STIAU_3028</name>
</gene>
<name>Q093D4_STIAD</name>
<comment type="caution">
    <text evidence="1">The sequence shown here is derived from an EMBL/GenBank/DDBJ whole genome shotgun (WGS) entry which is preliminary data.</text>
</comment>